<dbReference type="FunFam" id="3.30.1360.120:FF:000007">
    <property type="entry name" value="tRNA modification GTPase GTPBP3, mitochondrial"/>
    <property type="match status" value="1"/>
</dbReference>
<dbReference type="CDD" id="cd04164">
    <property type="entry name" value="trmE"/>
    <property type="match status" value="1"/>
</dbReference>
<feature type="binding site" evidence="8">
    <location>
        <position position="257"/>
    </location>
    <ligand>
        <name>Mg(2+)</name>
        <dbReference type="ChEBI" id="CHEBI:18420"/>
    </ligand>
</feature>
<dbReference type="AlphaFoldDB" id="A0A2W5K785"/>
<comment type="caution">
    <text evidence="11">The sequence shown here is derived from an EMBL/GenBank/DDBJ whole genome shotgun (WGS) entry which is preliminary data.</text>
</comment>
<feature type="binding site" evidence="8">
    <location>
        <position position="232"/>
    </location>
    <ligand>
        <name>K(+)</name>
        <dbReference type="ChEBI" id="CHEBI:29103"/>
    </ligand>
</feature>
<dbReference type="SUPFAM" id="SSF116878">
    <property type="entry name" value="TrmE connector domain"/>
    <property type="match status" value="1"/>
</dbReference>
<feature type="binding site" evidence="8">
    <location>
        <begin position="232"/>
        <end position="237"/>
    </location>
    <ligand>
        <name>GTP</name>
        <dbReference type="ChEBI" id="CHEBI:37565"/>
    </ligand>
</feature>
<feature type="binding site" evidence="8">
    <location>
        <position position="28"/>
    </location>
    <ligand>
        <name>(6S)-5-formyl-5,6,7,8-tetrahydrofolate</name>
        <dbReference type="ChEBI" id="CHEBI:57457"/>
    </ligand>
</feature>
<feature type="binding site" evidence="8">
    <location>
        <position position="443"/>
    </location>
    <ligand>
        <name>(6S)-5-formyl-5,6,7,8-tetrahydrofolate</name>
        <dbReference type="ChEBI" id="CHEBI:57457"/>
    </ligand>
</feature>
<accession>A0A2W5K785</accession>
<comment type="similarity">
    <text evidence="1 8 9">Belongs to the TRAFAC class TrmE-Era-EngA-EngB-Septin-like GTPase superfamily. TrmE GTPase family.</text>
</comment>
<comment type="function">
    <text evidence="8">Exhibits a very high intrinsic GTPase hydrolysis rate. Involved in the addition of a carboxymethylaminomethyl (cmnm) group at the wobble position (U34) of certain tRNAs, forming tRNA-cmnm(5)s(2)U34.</text>
</comment>
<dbReference type="NCBIfam" id="TIGR00231">
    <property type="entry name" value="small_GTP"/>
    <property type="match status" value="1"/>
</dbReference>
<evidence type="ECO:0000256" key="8">
    <source>
        <dbReference type="HAMAP-Rule" id="MF_00379"/>
    </source>
</evidence>
<dbReference type="NCBIfam" id="TIGR00450">
    <property type="entry name" value="mnmE_trmE_thdF"/>
    <property type="match status" value="1"/>
</dbReference>
<dbReference type="SUPFAM" id="SSF52540">
    <property type="entry name" value="P-loop containing nucleoside triphosphate hydrolases"/>
    <property type="match status" value="1"/>
</dbReference>
<comment type="subunit">
    <text evidence="8">Homodimer. Heterotetramer of two MnmE and two MnmG subunits.</text>
</comment>
<organism evidence="11 12">
    <name type="scientific">Ancylobacter novellus</name>
    <name type="common">Thiobacillus novellus</name>
    <dbReference type="NCBI Taxonomy" id="921"/>
    <lineage>
        <taxon>Bacteria</taxon>
        <taxon>Pseudomonadati</taxon>
        <taxon>Pseudomonadota</taxon>
        <taxon>Alphaproteobacteria</taxon>
        <taxon>Hyphomicrobiales</taxon>
        <taxon>Xanthobacteraceae</taxon>
        <taxon>Ancylobacter</taxon>
    </lineage>
</organism>
<dbReference type="PANTHER" id="PTHR42714:SF2">
    <property type="entry name" value="TRNA MODIFICATION GTPASE GTPBP3, MITOCHONDRIAL"/>
    <property type="match status" value="1"/>
</dbReference>
<name>A0A2W5K785_ANCNO</name>
<keyword evidence="8" id="KW-0479">Metal-binding</keyword>
<feature type="binding site" evidence="8">
    <location>
        <position position="236"/>
    </location>
    <ligand>
        <name>Mg(2+)</name>
        <dbReference type="ChEBI" id="CHEBI:18420"/>
    </ligand>
</feature>
<dbReference type="CDD" id="cd14858">
    <property type="entry name" value="TrmE_N"/>
    <property type="match status" value="1"/>
</dbReference>
<keyword evidence="2 8" id="KW-0819">tRNA processing</keyword>
<gene>
    <name evidence="8" type="primary">mnmE</name>
    <name evidence="8" type="synonym">trmE</name>
    <name evidence="11" type="ORF">DI565_15330</name>
</gene>
<dbReference type="EMBL" id="QFPN01000008">
    <property type="protein sequence ID" value="PZQ13036.1"/>
    <property type="molecule type" value="Genomic_DNA"/>
</dbReference>
<proteinExistence type="inferred from homology"/>
<feature type="domain" description="TrmE-type G" evidence="10">
    <location>
        <begin position="222"/>
        <end position="366"/>
    </location>
</feature>
<keyword evidence="3 8" id="KW-0547">Nucleotide-binding</keyword>
<keyword evidence="5 8" id="KW-0460">Magnesium</keyword>
<feature type="binding site" evidence="8">
    <location>
        <begin position="276"/>
        <end position="279"/>
    </location>
    <ligand>
        <name>GTP</name>
        <dbReference type="ChEBI" id="CHEBI:37565"/>
    </ligand>
</feature>
<dbReference type="Gene3D" id="1.20.120.430">
    <property type="entry name" value="tRNA modification GTPase MnmE domain 2"/>
    <property type="match status" value="1"/>
</dbReference>
<keyword evidence="7 8" id="KW-0342">GTP-binding</keyword>
<dbReference type="GO" id="GO:0005737">
    <property type="term" value="C:cytoplasm"/>
    <property type="evidence" value="ECO:0007669"/>
    <property type="project" value="UniProtKB-SubCell"/>
</dbReference>
<dbReference type="Pfam" id="PF12631">
    <property type="entry name" value="MnmE_helical"/>
    <property type="match status" value="1"/>
</dbReference>
<dbReference type="InterPro" id="IPR027368">
    <property type="entry name" value="MnmE_dom2"/>
</dbReference>
<dbReference type="GO" id="GO:0002098">
    <property type="term" value="P:tRNA wobble uridine modification"/>
    <property type="evidence" value="ECO:0007669"/>
    <property type="project" value="TreeGrafter"/>
</dbReference>
<reference evidence="11 12" key="1">
    <citation type="submission" date="2017-08" db="EMBL/GenBank/DDBJ databases">
        <title>Infants hospitalized years apart are colonized by the same room-sourced microbial strains.</title>
        <authorList>
            <person name="Brooks B."/>
            <person name="Olm M.R."/>
            <person name="Firek B.A."/>
            <person name="Baker R."/>
            <person name="Thomas B.C."/>
            <person name="Morowitz M.J."/>
            <person name="Banfield J.F."/>
        </authorList>
    </citation>
    <scope>NUCLEOTIDE SEQUENCE [LARGE SCALE GENOMIC DNA]</scope>
    <source>
        <strain evidence="11">S2_005_003_R2_43</strain>
    </source>
</reference>
<protein>
    <recommendedName>
        <fullName evidence="8">tRNA modification GTPase MnmE</fullName>
        <ecNumber evidence="8">3.6.-.-</ecNumber>
    </recommendedName>
</protein>
<evidence type="ECO:0000256" key="4">
    <source>
        <dbReference type="ARBA" id="ARBA00022801"/>
    </source>
</evidence>
<dbReference type="InterPro" id="IPR005225">
    <property type="entry name" value="Small_GTP-bd"/>
</dbReference>
<evidence type="ECO:0000256" key="3">
    <source>
        <dbReference type="ARBA" id="ARBA00022741"/>
    </source>
</evidence>
<sequence>MTAPPPISRDTVAAVSTAPGRAAIAVIRVSGPAAGEALDALAGGRPEPRRAALRKIADPRDGRLIDRGLVLWFPGPASATGEDLAELHLHGGRAVAAATLDALLALPGLRAAEPGEFTRRAFVAGRMDLTEAEGLADLLEAETEAQRRQAILQSEGALSAVVEGWRERLVGAMALVEAGIDFSDEDGVPEETRAAARQDVEALAGEIAAALADTRAERLREGFRVALLGRPNAGKSSLMNALARREIAIVTEVPGTTRDVLETRLDLGGYPVVVVDTAGLRMSDDLVEREGIRRAEEQGRAADLVLWLEDAGAPEEHPAVEAAEIWRVVSKADLATSLEHDGRRRVSTLTGEGLDELAAALGSAAASALGSGVDPGLTRARHRDALRAVARELDAALSSWNELPEELLAERLRTAATELGRITGRIGVEEVLGRVFSSFCIGK</sequence>
<keyword evidence="8" id="KW-0963">Cytoplasm</keyword>
<dbReference type="EC" id="3.6.-.-" evidence="8"/>
<dbReference type="InterPro" id="IPR006073">
    <property type="entry name" value="GTP-bd"/>
</dbReference>
<evidence type="ECO:0000256" key="7">
    <source>
        <dbReference type="ARBA" id="ARBA00023134"/>
    </source>
</evidence>
<dbReference type="PRINTS" id="PR00326">
    <property type="entry name" value="GTP1OBG"/>
</dbReference>
<dbReference type="Proteomes" id="UP000249577">
    <property type="component" value="Unassembled WGS sequence"/>
</dbReference>
<dbReference type="Gene3D" id="3.30.1360.120">
    <property type="entry name" value="Probable tRNA modification gtpase trme, domain 1"/>
    <property type="match status" value="1"/>
</dbReference>
<dbReference type="PANTHER" id="PTHR42714">
    <property type="entry name" value="TRNA MODIFICATION GTPASE GTPBP3"/>
    <property type="match status" value="1"/>
</dbReference>
<feature type="binding site" evidence="8">
    <location>
        <position position="126"/>
    </location>
    <ligand>
        <name>(6S)-5-formyl-5,6,7,8-tetrahydrofolate</name>
        <dbReference type="ChEBI" id="CHEBI:57457"/>
    </ligand>
</feature>
<feature type="binding site" evidence="8">
    <location>
        <position position="251"/>
    </location>
    <ligand>
        <name>K(+)</name>
        <dbReference type="ChEBI" id="CHEBI:29103"/>
    </ligand>
</feature>
<dbReference type="InterPro" id="IPR031168">
    <property type="entry name" value="G_TrmE"/>
</dbReference>
<comment type="subcellular location">
    <subcellularLocation>
        <location evidence="8">Cytoplasm</location>
    </subcellularLocation>
</comment>
<dbReference type="InterPro" id="IPR018948">
    <property type="entry name" value="GTP-bd_TrmE_N"/>
</dbReference>
<keyword evidence="6 8" id="KW-0630">Potassium</keyword>
<feature type="binding site" evidence="8">
    <location>
        <position position="256"/>
    </location>
    <ligand>
        <name>K(+)</name>
        <dbReference type="ChEBI" id="CHEBI:29103"/>
    </ligand>
</feature>
<dbReference type="InterPro" id="IPR025867">
    <property type="entry name" value="MnmE_helical"/>
</dbReference>
<dbReference type="InterPro" id="IPR027266">
    <property type="entry name" value="TrmE/GcvT-like"/>
</dbReference>
<dbReference type="NCBIfam" id="NF003661">
    <property type="entry name" value="PRK05291.1-3"/>
    <property type="match status" value="1"/>
</dbReference>
<evidence type="ECO:0000256" key="9">
    <source>
        <dbReference type="RuleBase" id="RU003313"/>
    </source>
</evidence>
<feature type="binding site" evidence="8">
    <location>
        <position position="86"/>
    </location>
    <ligand>
        <name>(6S)-5-formyl-5,6,7,8-tetrahydrofolate</name>
        <dbReference type="ChEBI" id="CHEBI:57457"/>
    </ligand>
</feature>
<evidence type="ECO:0000259" key="10">
    <source>
        <dbReference type="PROSITE" id="PS51709"/>
    </source>
</evidence>
<dbReference type="GO" id="GO:0030488">
    <property type="term" value="P:tRNA methylation"/>
    <property type="evidence" value="ECO:0007669"/>
    <property type="project" value="TreeGrafter"/>
</dbReference>
<comment type="cofactor">
    <cofactor evidence="8">
        <name>K(+)</name>
        <dbReference type="ChEBI" id="CHEBI:29103"/>
    </cofactor>
    <text evidence="8">Binds 1 potassium ion per subunit.</text>
</comment>
<dbReference type="Gene3D" id="3.40.50.300">
    <property type="entry name" value="P-loop containing nucleotide triphosphate hydrolases"/>
    <property type="match status" value="1"/>
</dbReference>
<dbReference type="InterPro" id="IPR027417">
    <property type="entry name" value="P-loop_NTPase"/>
</dbReference>
<dbReference type="InterPro" id="IPR004520">
    <property type="entry name" value="GTPase_MnmE"/>
</dbReference>
<evidence type="ECO:0000256" key="2">
    <source>
        <dbReference type="ARBA" id="ARBA00022694"/>
    </source>
</evidence>
<keyword evidence="4 8" id="KW-0378">Hydrolase</keyword>
<comment type="caution">
    <text evidence="8">Lacks conserved residue(s) required for the propagation of feature annotation.</text>
</comment>
<evidence type="ECO:0000256" key="1">
    <source>
        <dbReference type="ARBA" id="ARBA00011043"/>
    </source>
</evidence>
<feature type="binding site" evidence="8">
    <location>
        <begin position="251"/>
        <end position="257"/>
    </location>
    <ligand>
        <name>GTP</name>
        <dbReference type="ChEBI" id="CHEBI:37565"/>
    </ligand>
</feature>
<dbReference type="HAMAP" id="MF_00379">
    <property type="entry name" value="GTPase_MnmE"/>
    <property type="match status" value="1"/>
</dbReference>
<dbReference type="Pfam" id="PF01926">
    <property type="entry name" value="MMR_HSR1"/>
    <property type="match status" value="1"/>
</dbReference>
<dbReference type="PROSITE" id="PS51709">
    <property type="entry name" value="G_TRME"/>
    <property type="match status" value="1"/>
</dbReference>
<evidence type="ECO:0000313" key="11">
    <source>
        <dbReference type="EMBL" id="PZQ13036.1"/>
    </source>
</evidence>
<feature type="binding site" evidence="8">
    <location>
        <position position="253"/>
    </location>
    <ligand>
        <name>K(+)</name>
        <dbReference type="ChEBI" id="CHEBI:29103"/>
    </ligand>
</feature>
<dbReference type="GO" id="GO:0046872">
    <property type="term" value="F:metal ion binding"/>
    <property type="evidence" value="ECO:0007669"/>
    <property type="project" value="UniProtKB-KW"/>
</dbReference>
<evidence type="ECO:0000256" key="5">
    <source>
        <dbReference type="ARBA" id="ARBA00022842"/>
    </source>
</evidence>
<dbReference type="GO" id="GO:0005525">
    <property type="term" value="F:GTP binding"/>
    <property type="evidence" value="ECO:0007669"/>
    <property type="project" value="UniProtKB-UniRule"/>
</dbReference>
<evidence type="ECO:0000313" key="12">
    <source>
        <dbReference type="Proteomes" id="UP000249577"/>
    </source>
</evidence>
<dbReference type="GO" id="GO:0003924">
    <property type="term" value="F:GTPase activity"/>
    <property type="evidence" value="ECO:0007669"/>
    <property type="project" value="UniProtKB-UniRule"/>
</dbReference>
<evidence type="ECO:0000256" key="6">
    <source>
        <dbReference type="ARBA" id="ARBA00022958"/>
    </source>
</evidence>
<dbReference type="Pfam" id="PF10396">
    <property type="entry name" value="TrmE_N"/>
    <property type="match status" value="1"/>
</dbReference>